<dbReference type="GO" id="GO:0004519">
    <property type="term" value="F:endonuclease activity"/>
    <property type="evidence" value="ECO:0007669"/>
    <property type="project" value="UniProtKB-KW"/>
</dbReference>
<proteinExistence type="inferred from homology"/>
<keyword evidence="4" id="KW-0378">Hydrolase</keyword>
<evidence type="ECO:0000313" key="9">
    <source>
        <dbReference type="Proteomes" id="UP000605618"/>
    </source>
</evidence>
<dbReference type="SUPFAM" id="SSF52980">
    <property type="entry name" value="Restriction endonuclease-like"/>
    <property type="match status" value="1"/>
</dbReference>
<comment type="similarity">
    <text evidence="6">Belongs to the Vsr family.</text>
</comment>
<name>A0AAE4ZG17_RHOHA</name>
<dbReference type="CDD" id="cd00221">
    <property type="entry name" value="Vsr"/>
    <property type="match status" value="1"/>
</dbReference>
<evidence type="ECO:0000256" key="2">
    <source>
        <dbReference type="ARBA" id="ARBA00022759"/>
    </source>
</evidence>
<evidence type="ECO:0000256" key="4">
    <source>
        <dbReference type="ARBA" id="ARBA00022801"/>
    </source>
</evidence>
<dbReference type="Pfam" id="PF03852">
    <property type="entry name" value="Vsr"/>
    <property type="match status" value="1"/>
</dbReference>
<dbReference type="GO" id="GO:0006298">
    <property type="term" value="P:mismatch repair"/>
    <property type="evidence" value="ECO:0007669"/>
    <property type="project" value="InterPro"/>
</dbReference>
<dbReference type="InterPro" id="IPR011335">
    <property type="entry name" value="Restrct_endonuc-II-like"/>
</dbReference>
<dbReference type="NCBIfam" id="TIGR00632">
    <property type="entry name" value="vsr"/>
    <property type="match status" value="1"/>
</dbReference>
<evidence type="ECO:0000256" key="7">
    <source>
        <dbReference type="SAM" id="MobiDB-lite"/>
    </source>
</evidence>
<dbReference type="AlphaFoldDB" id="A0AAE4ZG17"/>
<reference evidence="8" key="1">
    <citation type="journal article" date="2020" name="Environ. Microbiol.">
        <title>The novel and transferable erm(51) gene confers Macrolides, Lincosamides, and Streptogramins B (MLSB) resistance to clonal Rhodococcus equi in the environment.</title>
        <authorList>
            <person name="Huber L."/>
            <person name="Giguere S."/>
            <person name="Slovis N.M."/>
            <person name="Alvarez-Narvaez S."/>
            <person name="Hart K.A."/>
            <person name="Greiter M."/>
            <person name="Morris E.R.A."/>
            <person name="Cohen N.D."/>
        </authorList>
    </citation>
    <scope>NUCLEOTIDE SEQUENCE</scope>
    <source>
        <strain evidence="8">Lh_141_1</strain>
    </source>
</reference>
<feature type="region of interest" description="Disordered" evidence="7">
    <location>
        <begin position="1"/>
        <end position="22"/>
    </location>
</feature>
<organism evidence="8 9">
    <name type="scientific">Rhodococcus hoagii</name>
    <name type="common">Corynebacterium equii</name>
    <dbReference type="NCBI Taxonomy" id="43767"/>
    <lineage>
        <taxon>Bacteria</taxon>
        <taxon>Bacillati</taxon>
        <taxon>Actinomycetota</taxon>
        <taxon>Actinomycetes</taxon>
        <taxon>Mycobacteriales</taxon>
        <taxon>Nocardiaceae</taxon>
        <taxon>Prescottella</taxon>
    </lineage>
</organism>
<dbReference type="InterPro" id="IPR004603">
    <property type="entry name" value="DNA_mismatch_endonuc_vsr"/>
</dbReference>
<dbReference type="GO" id="GO:0016787">
    <property type="term" value="F:hydrolase activity"/>
    <property type="evidence" value="ECO:0007669"/>
    <property type="project" value="UniProtKB-KW"/>
</dbReference>
<accession>A0AAE4ZG17</accession>
<keyword evidence="5" id="KW-0234">DNA repair</keyword>
<keyword evidence="3" id="KW-0227">DNA damage</keyword>
<keyword evidence="1" id="KW-0540">Nuclease</keyword>
<evidence type="ECO:0000256" key="5">
    <source>
        <dbReference type="ARBA" id="ARBA00023204"/>
    </source>
</evidence>
<dbReference type="Proteomes" id="UP000605618">
    <property type="component" value="Unassembled WGS sequence"/>
</dbReference>
<evidence type="ECO:0000256" key="1">
    <source>
        <dbReference type="ARBA" id="ARBA00022722"/>
    </source>
</evidence>
<comment type="caution">
    <text evidence="8">The sequence shown here is derived from an EMBL/GenBank/DDBJ whole genome shotgun (WGS) entry which is preliminary data.</text>
</comment>
<keyword evidence="2 8" id="KW-0255">Endonuclease</keyword>
<evidence type="ECO:0000256" key="6">
    <source>
        <dbReference type="ARBA" id="ARBA00029466"/>
    </source>
</evidence>
<protein>
    <submittedName>
        <fullName evidence="8">DNA mismatch endonuclease Vsr</fullName>
    </submittedName>
</protein>
<sequence>MPSTDPLTSARMRAQRRRDTAPEVALRRALHRRGARFFVDRAPLRGLRRRADLVFPRRRVAVYVDGCFWHSCPQHATSPKNNAQWWADKLAANVVRDRDTDTRLADAGWTVVRIWEHEDPTEAADRVQAALRAA</sequence>
<evidence type="ECO:0000313" key="8">
    <source>
        <dbReference type="EMBL" id="NKS25413.1"/>
    </source>
</evidence>
<dbReference type="EMBL" id="WUYZ01000001">
    <property type="protein sequence ID" value="NKS25413.1"/>
    <property type="molecule type" value="Genomic_DNA"/>
</dbReference>
<dbReference type="Gene3D" id="3.40.960.10">
    <property type="entry name" value="VSR Endonuclease"/>
    <property type="match status" value="1"/>
</dbReference>
<evidence type="ECO:0000256" key="3">
    <source>
        <dbReference type="ARBA" id="ARBA00022763"/>
    </source>
</evidence>
<gene>
    <name evidence="8" type="primary">vsr</name>
    <name evidence="8" type="ORF">GS505_06040</name>
</gene>